<dbReference type="GO" id="GO:0000272">
    <property type="term" value="P:polysaccharide catabolic process"/>
    <property type="evidence" value="ECO:0007669"/>
    <property type="project" value="UniProtKB-KW"/>
</dbReference>
<dbReference type="STRING" id="1050202.GCA_000384035_01394"/>
<dbReference type="PANTHER" id="PTHR34002">
    <property type="entry name" value="BLR1656 PROTEIN"/>
    <property type="match status" value="1"/>
</dbReference>
<dbReference type="PANTHER" id="PTHR34002:SF9">
    <property type="entry name" value="XYLOGLUCAN-SPECIFIC ENDO-BETA-1,4-GLUCANASE A"/>
    <property type="match status" value="1"/>
</dbReference>
<reference evidence="4 5" key="1">
    <citation type="submission" date="2018-03" db="EMBL/GenBank/DDBJ databases">
        <title>Actinopolyspora mortivallis from Sahara, screening for active biomolecules.</title>
        <authorList>
            <person name="Selama O."/>
            <person name="Wellington E.M.H."/>
            <person name="Hacene H."/>
        </authorList>
    </citation>
    <scope>NUCLEOTIDE SEQUENCE [LARGE SCALE GENOMIC DNA]</scope>
    <source>
        <strain evidence="4 5">M5A</strain>
    </source>
</reference>
<dbReference type="InterPro" id="IPR013320">
    <property type="entry name" value="ConA-like_dom_sf"/>
</dbReference>
<evidence type="ECO:0000256" key="2">
    <source>
        <dbReference type="RuleBase" id="RU361163"/>
    </source>
</evidence>
<dbReference type="AlphaFoldDB" id="A0A2T0GX13"/>
<evidence type="ECO:0000256" key="3">
    <source>
        <dbReference type="SAM" id="SignalP"/>
    </source>
</evidence>
<dbReference type="Proteomes" id="UP000239352">
    <property type="component" value="Unassembled WGS sequence"/>
</dbReference>
<dbReference type="InterPro" id="IPR013319">
    <property type="entry name" value="GH11/12"/>
</dbReference>
<evidence type="ECO:0000256" key="1">
    <source>
        <dbReference type="ARBA" id="ARBA00005519"/>
    </source>
</evidence>
<dbReference type="EMBL" id="PVSR01000011">
    <property type="protein sequence ID" value="PRW63665.1"/>
    <property type="molecule type" value="Genomic_DNA"/>
</dbReference>
<proteinExistence type="inferred from homology"/>
<name>A0A2T0GX13_ACTMO</name>
<dbReference type="InterPro" id="IPR002594">
    <property type="entry name" value="GH12"/>
</dbReference>
<keyword evidence="3" id="KW-0732">Signal</keyword>
<gene>
    <name evidence="4" type="ORF">CEP50_09380</name>
</gene>
<dbReference type="SUPFAM" id="SSF49899">
    <property type="entry name" value="Concanavalin A-like lectins/glucanases"/>
    <property type="match status" value="1"/>
</dbReference>
<keyword evidence="2 4" id="KW-0378">Hydrolase</keyword>
<dbReference type="RefSeq" id="WP_106113551.1">
    <property type="nucleotide sequence ID" value="NZ_PVSR01000011.1"/>
</dbReference>
<comment type="similarity">
    <text evidence="1 2">Belongs to the glycosyl hydrolase 12 (cellulase H) family.</text>
</comment>
<keyword evidence="2" id="KW-0119">Carbohydrate metabolism</keyword>
<keyword evidence="5" id="KW-1185">Reference proteome</keyword>
<feature type="signal peptide" evidence="3">
    <location>
        <begin position="1"/>
        <end position="21"/>
    </location>
</feature>
<dbReference type="Pfam" id="PF01670">
    <property type="entry name" value="Glyco_hydro_12"/>
    <property type="match status" value="1"/>
</dbReference>
<dbReference type="Gene3D" id="2.60.120.180">
    <property type="match status" value="1"/>
</dbReference>
<evidence type="ECO:0000313" key="4">
    <source>
        <dbReference type="EMBL" id="PRW63665.1"/>
    </source>
</evidence>
<sequence>MVNGTRGRLLGAVLFTTGVLASSTAVGTAAAQPATTLCDKYASTRVEDGRYIVQNNVWGAETRQCLDVDGTSFRVTTAEHDKPTDGAPAAYPSVYVGCHYDNCTTGDSLPLRADRMGEVRTHWDITTPDSGTYNAAYDLWFDPVANQSGQNAAELMIWVDRRGDIQPIGSPVATVTIDGTRWEVWTGGEDWNVISYVRAEPAESVDLDLSAFTADAVERGSVAPHWYLNSVQAGFEPWVGGAGLATNDFSVETG</sequence>
<organism evidence="4 5">
    <name type="scientific">Actinopolyspora mortivallis</name>
    <dbReference type="NCBI Taxonomy" id="33906"/>
    <lineage>
        <taxon>Bacteria</taxon>
        <taxon>Bacillati</taxon>
        <taxon>Actinomycetota</taxon>
        <taxon>Actinomycetes</taxon>
        <taxon>Actinopolysporales</taxon>
        <taxon>Actinopolysporaceae</taxon>
        <taxon>Actinopolyspora</taxon>
    </lineage>
</organism>
<comment type="caution">
    <text evidence="4">The sequence shown here is derived from an EMBL/GenBank/DDBJ whole genome shotgun (WGS) entry which is preliminary data.</text>
</comment>
<accession>A0A2T0GX13</accession>
<evidence type="ECO:0000313" key="5">
    <source>
        <dbReference type="Proteomes" id="UP000239352"/>
    </source>
</evidence>
<feature type="chain" id="PRO_5038478215" evidence="3">
    <location>
        <begin position="22"/>
        <end position="254"/>
    </location>
</feature>
<protein>
    <submittedName>
        <fullName evidence="4">Glycoside hydrolase</fullName>
    </submittedName>
</protein>
<keyword evidence="2" id="KW-0624">Polysaccharide degradation</keyword>
<dbReference type="GO" id="GO:0008810">
    <property type="term" value="F:cellulase activity"/>
    <property type="evidence" value="ECO:0007669"/>
    <property type="project" value="InterPro"/>
</dbReference>
<keyword evidence="2" id="KW-0326">Glycosidase</keyword>
<dbReference type="InParanoid" id="A0A2T0GX13"/>